<name>A0A183J8F2_9BILA</name>
<reference evidence="2 3" key="2">
    <citation type="submission" date="2018-11" db="EMBL/GenBank/DDBJ databases">
        <authorList>
            <consortium name="Pathogen Informatics"/>
        </authorList>
    </citation>
    <scope>NUCLEOTIDE SEQUENCE [LARGE SCALE GENOMIC DNA]</scope>
</reference>
<keyword evidence="1" id="KW-0732">Signal</keyword>
<dbReference type="Proteomes" id="UP000270296">
    <property type="component" value="Unassembled WGS sequence"/>
</dbReference>
<reference evidence="4" key="1">
    <citation type="submission" date="2016-06" db="UniProtKB">
        <authorList>
            <consortium name="WormBaseParasite"/>
        </authorList>
    </citation>
    <scope>IDENTIFICATION</scope>
</reference>
<evidence type="ECO:0000313" key="2">
    <source>
        <dbReference type="EMBL" id="VDP45904.1"/>
    </source>
</evidence>
<proteinExistence type="predicted"/>
<accession>A0A183J8F2</accession>
<organism evidence="4">
    <name type="scientific">Soboliphyme baturini</name>
    <dbReference type="NCBI Taxonomy" id="241478"/>
    <lineage>
        <taxon>Eukaryota</taxon>
        <taxon>Metazoa</taxon>
        <taxon>Ecdysozoa</taxon>
        <taxon>Nematoda</taxon>
        <taxon>Enoplea</taxon>
        <taxon>Dorylaimia</taxon>
        <taxon>Dioctophymatida</taxon>
        <taxon>Dioctophymatoidea</taxon>
        <taxon>Soboliphymatidae</taxon>
        <taxon>Soboliphyme</taxon>
    </lineage>
</organism>
<gene>
    <name evidence="2" type="ORF">SBAD_LOCUS12150</name>
</gene>
<dbReference type="OrthoDB" id="2556847at2759"/>
<protein>
    <submittedName>
        <fullName evidence="4">Protein-serine/threonine phosphatase</fullName>
    </submittedName>
</protein>
<sequence>MRLTMVVVLRILFILGSHDLQQMRDMRDAGGALGPVNGINPELQNLTCSLTTVEPGDVVFITSDGISDNCDPVVGKFCIPNDFNVSLMNDRPVACAGPASILNSFSPFKEKLTTETLSQQFLVAHNGFSTVNGIPRPPDSSKITANRISAHGCVFPEFSLDAPAVTSEERHELMLLRMEDILKHGVGEENHFCETAKDLCYNLVQFATLLTRAKRRVLEDPELYKRNPKTSSHDIKVRRRMVRCKVMELPGKLDHASVVAYTVGSFGQQHDVCTSDTENGKSVPFTFDRLPWALHYLLRL</sequence>
<keyword evidence="3" id="KW-1185">Reference proteome</keyword>
<evidence type="ECO:0000313" key="4">
    <source>
        <dbReference type="WBParaSite" id="SBAD_0001255501-mRNA-1"/>
    </source>
</evidence>
<evidence type="ECO:0000313" key="3">
    <source>
        <dbReference type="Proteomes" id="UP000270296"/>
    </source>
</evidence>
<feature type="signal peptide" evidence="1">
    <location>
        <begin position="1"/>
        <end position="19"/>
    </location>
</feature>
<dbReference type="PANTHER" id="PTHR21586">
    <property type="entry name" value="TIPA"/>
    <property type="match status" value="1"/>
</dbReference>
<dbReference type="PANTHER" id="PTHR21586:SF0">
    <property type="entry name" value="PP2C-LIKE DOMAIN-CONTAINING PROTEIN CG9801"/>
    <property type="match status" value="1"/>
</dbReference>
<dbReference type="InterPro" id="IPR053287">
    <property type="entry name" value="PP2C-like_domain"/>
</dbReference>
<feature type="chain" id="PRO_5043140517" evidence="1">
    <location>
        <begin position="20"/>
        <end position="300"/>
    </location>
</feature>
<evidence type="ECO:0000256" key="1">
    <source>
        <dbReference type="SAM" id="SignalP"/>
    </source>
</evidence>
<dbReference type="WBParaSite" id="SBAD_0001255501-mRNA-1">
    <property type="protein sequence ID" value="SBAD_0001255501-mRNA-1"/>
    <property type="gene ID" value="SBAD_0001255501"/>
</dbReference>
<dbReference type="EMBL" id="UZAM01017078">
    <property type="protein sequence ID" value="VDP45904.1"/>
    <property type="molecule type" value="Genomic_DNA"/>
</dbReference>
<dbReference type="AlphaFoldDB" id="A0A183J8F2"/>